<organism evidence="2 3">
    <name type="scientific">Armillaria tabescens</name>
    <name type="common">Ringless honey mushroom</name>
    <name type="synonym">Agaricus tabescens</name>
    <dbReference type="NCBI Taxonomy" id="1929756"/>
    <lineage>
        <taxon>Eukaryota</taxon>
        <taxon>Fungi</taxon>
        <taxon>Dikarya</taxon>
        <taxon>Basidiomycota</taxon>
        <taxon>Agaricomycotina</taxon>
        <taxon>Agaricomycetes</taxon>
        <taxon>Agaricomycetidae</taxon>
        <taxon>Agaricales</taxon>
        <taxon>Marasmiineae</taxon>
        <taxon>Physalacriaceae</taxon>
        <taxon>Desarmillaria</taxon>
    </lineage>
</organism>
<reference evidence="2" key="1">
    <citation type="submission" date="2023-06" db="EMBL/GenBank/DDBJ databases">
        <authorList>
            <consortium name="Lawrence Berkeley National Laboratory"/>
            <person name="Ahrendt S."/>
            <person name="Sahu N."/>
            <person name="Indic B."/>
            <person name="Wong-Bajracharya J."/>
            <person name="Merenyi Z."/>
            <person name="Ke H.-M."/>
            <person name="Monk M."/>
            <person name="Kocsube S."/>
            <person name="Drula E."/>
            <person name="Lipzen A."/>
            <person name="Balint B."/>
            <person name="Henrissat B."/>
            <person name="Andreopoulos B."/>
            <person name="Martin F.M."/>
            <person name="Harder C.B."/>
            <person name="Rigling D."/>
            <person name="Ford K.L."/>
            <person name="Foster G.D."/>
            <person name="Pangilinan J."/>
            <person name="Papanicolaou A."/>
            <person name="Barry K."/>
            <person name="LaButti K."/>
            <person name="Viragh M."/>
            <person name="Koriabine M."/>
            <person name="Yan M."/>
            <person name="Riley R."/>
            <person name="Champramary S."/>
            <person name="Plett K.L."/>
            <person name="Tsai I.J."/>
            <person name="Slot J."/>
            <person name="Sipos G."/>
            <person name="Plett J."/>
            <person name="Nagy L.G."/>
            <person name="Grigoriev I.V."/>
        </authorList>
    </citation>
    <scope>NUCLEOTIDE SEQUENCE</scope>
    <source>
        <strain evidence="2">CCBAS 213</strain>
    </source>
</reference>
<dbReference type="EMBL" id="JAUEPS010000017">
    <property type="protein sequence ID" value="KAK0458590.1"/>
    <property type="molecule type" value="Genomic_DNA"/>
</dbReference>
<protein>
    <submittedName>
        <fullName evidence="2">Uncharacterized protein</fullName>
    </submittedName>
</protein>
<proteinExistence type="predicted"/>
<evidence type="ECO:0000313" key="3">
    <source>
        <dbReference type="Proteomes" id="UP001175211"/>
    </source>
</evidence>
<gene>
    <name evidence="2" type="ORF">EV420DRAFT_1543317</name>
</gene>
<comment type="caution">
    <text evidence="2">The sequence shown here is derived from an EMBL/GenBank/DDBJ whole genome shotgun (WGS) entry which is preliminary data.</text>
</comment>
<dbReference type="AlphaFoldDB" id="A0AA39KCH0"/>
<dbReference type="RefSeq" id="XP_060330860.1">
    <property type="nucleotide sequence ID" value="XM_060473198.1"/>
</dbReference>
<accession>A0AA39KCH0</accession>
<feature type="region of interest" description="Disordered" evidence="1">
    <location>
        <begin position="114"/>
        <end position="134"/>
    </location>
</feature>
<sequence length="148" mass="16571">SAQRQLQASHPEESFAGLDRFAQTLATVEKRLGVSTGGFITYLFCCRSCWDVHYPSELPKLLSPACSNPYCDGILYTVKRLSGGAEKRTPVLTVPFVPPSRAIRRMCLQPGKVQQWQHWRGPDDTSRRQPPTDVPCDNLIPSITCRLP</sequence>
<dbReference type="GeneID" id="85356746"/>
<feature type="non-terminal residue" evidence="2">
    <location>
        <position position="1"/>
    </location>
</feature>
<keyword evidence="3" id="KW-1185">Reference proteome</keyword>
<dbReference type="Proteomes" id="UP001175211">
    <property type="component" value="Unassembled WGS sequence"/>
</dbReference>
<name>A0AA39KCH0_ARMTA</name>
<evidence type="ECO:0000313" key="2">
    <source>
        <dbReference type="EMBL" id="KAK0458590.1"/>
    </source>
</evidence>
<evidence type="ECO:0000256" key="1">
    <source>
        <dbReference type="SAM" id="MobiDB-lite"/>
    </source>
</evidence>